<evidence type="ECO:0000313" key="6">
    <source>
        <dbReference type="EMBL" id="KAJ4831595.1"/>
    </source>
</evidence>
<gene>
    <name evidence="6" type="ORF">Tsubulata_015279</name>
</gene>
<dbReference type="Proteomes" id="UP001141552">
    <property type="component" value="Unassembled WGS sequence"/>
</dbReference>
<sequence>MAPKNGDAHTKKTLNRGAWTAEEDRKLAEFIEVHGAKRWKTIAAKSAQAEDNGTTEAEKPESMPQDSWTTAQAEDNGTTEAEKPEVSFDVNEFFDFSSEGTYGLDWVNEFLELDNQDPLFP</sequence>
<evidence type="ECO:0008006" key="8">
    <source>
        <dbReference type="Google" id="ProtNLM"/>
    </source>
</evidence>
<keyword evidence="2" id="KW-0539">Nucleus</keyword>
<dbReference type="AlphaFoldDB" id="A0A9Q0FHJ9"/>
<proteinExistence type="predicted"/>
<dbReference type="InterPro" id="IPR017930">
    <property type="entry name" value="Myb_dom"/>
</dbReference>
<reference evidence="6" key="2">
    <citation type="journal article" date="2023" name="Plants (Basel)">
        <title>Annotation of the Turnera subulata (Passifloraceae) Draft Genome Reveals the S-Locus Evolved after the Divergence of Turneroideae from Passifloroideae in a Stepwise Manner.</title>
        <authorList>
            <person name="Henning P.M."/>
            <person name="Roalson E.H."/>
            <person name="Mir W."/>
            <person name="McCubbin A.G."/>
            <person name="Shore J.S."/>
        </authorList>
    </citation>
    <scope>NUCLEOTIDE SEQUENCE</scope>
    <source>
        <strain evidence="6">F60SS</strain>
    </source>
</reference>
<feature type="region of interest" description="Disordered" evidence="3">
    <location>
        <begin position="43"/>
        <end position="86"/>
    </location>
</feature>
<dbReference type="SMART" id="SM00717">
    <property type="entry name" value="SANT"/>
    <property type="match status" value="1"/>
</dbReference>
<dbReference type="PROSITE" id="PS50090">
    <property type="entry name" value="MYB_LIKE"/>
    <property type="match status" value="1"/>
</dbReference>
<dbReference type="Gene3D" id="1.10.10.60">
    <property type="entry name" value="Homeodomain-like"/>
    <property type="match status" value="1"/>
</dbReference>
<name>A0A9Q0FHJ9_9ROSI</name>
<feature type="domain" description="Myb-like" evidence="4">
    <location>
        <begin position="11"/>
        <end position="72"/>
    </location>
</feature>
<dbReference type="Pfam" id="PF00249">
    <property type="entry name" value="Myb_DNA-binding"/>
    <property type="match status" value="1"/>
</dbReference>
<reference evidence="6" key="1">
    <citation type="submission" date="2022-02" db="EMBL/GenBank/DDBJ databases">
        <authorList>
            <person name="Henning P.M."/>
            <person name="McCubbin A.G."/>
            <person name="Shore J.S."/>
        </authorList>
    </citation>
    <scope>NUCLEOTIDE SEQUENCE</scope>
    <source>
        <strain evidence="6">F60SS</strain>
        <tissue evidence="6">Leaves</tissue>
    </source>
</reference>
<organism evidence="6 7">
    <name type="scientific">Turnera subulata</name>
    <dbReference type="NCBI Taxonomy" id="218843"/>
    <lineage>
        <taxon>Eukaryota</taxon>
        <taxon>Viridiplantae</taxon>
        <taxon>Streptophyta</taxon>
        <taxon>Embryophyta</taxon>
        <taxon>Tracheophyta</taxon>
        <taxon>Spermatophyta</taxon>
        <taxon>Magnoliopsida</taxon>
        <taxon>eudicotyledons</taxon>
        <taxon>Gunneridae</taxon>
        <taxon>Pentapetalae</taxon>
        <taxon>rosids</taxon>
        <taxon>fabids</taxon>
        <taxon>Malpighiales</taxon>
        <taxon>Passifloraceae</taxon>
        <taxon>Turnera</taxon>
    </lineage>
</organism>
<dbReference type="CDD" id="cd00167">
    <property type="entry name" value="SANT"/>
    <property type="match status" value="1"/>
</dbReference>
<dbReference type="InterPro" id="IPR001005">
    <property type="entry name" value="SANT/Myb"/>
</dbReference>
<evidence type="ECO:0000259" key="4">
    <source>
        <dbReference type="PROSITE" id="PS50090"/>
    </source>
</evidence>
<dbReference type="PROSITE" id="PS51294">
    <property type="entry name" value="HTH_MYB"/>
    <property type="match status" value="1"/>
</dbReference>
<comment type="subcellular location">
    <subcellularLocation>
        <location evidence="1">Nucleus</location>
    </subcellularLocation>
</comment>
<evidence type="ECO:0000256" key="3">
    <source>
        <dbReference type="SAM" id="MobiDB-lite"/>
    </source>
</evidence>
<keyword evidence="7" id="KW-1185">Reference proteome</keyword>
<evidence type="ECO:0000256" key="2">
    <source>
        <dbReference type="ARBA" id="ARBA00023242"/>
    </source>
</evidence>
<evidence type="ECO:0000313" key="7">
    <source>
        <dbReference type="Proteomes" id="UP001141552"/>
    </source>
</evidence>
<feature type="domain" description="HTH myb-type" evidence="5">
    <location>
        <begin position="11"/>
        <end position="45"/>
    </location>
</feature>
<accession>A0A9Q0FHJ9</accession>
<evidence type="ECO:0000259" key="5">
    <source>
        <dbReference type="PROSITE" id="PS51294"/>
    </source>
</evidence>
<protein>
    <recommendedName>
        <fullName evidence="8">Myb-like domain-containing protein</fullName>
    </recommendedName>
</protein>
<dbReference type="SUPFAM" id="SSF46689">
    <property type="entry name" value="Homeodomain-like"/>
    <property type="match status" value="1"/>
</dbReference>
<dbReference type="OrthoDB" id="841959at2759"/>
<dbReference type="EMBL" id="JAKUCV010005329">
    <property type="protein sequence ID" value="KAJ4831595.1"/>
    <property type="molecule type" value="Genomic_DNA"/>
</dbReference>
<comment type="caution">
    <text evidence="6">The sequence shown here is derived from an EMBL/GenBank/DDBJ whole genome shotgun (WGS) entry which is preliminary data.</text>
</comment>
<feature type="compositionally biased region" description="Polar residues" evidence="3">
    <location>
        <begin position="64"/>
        <end position="79"/>
    </location>
</feature>
<evidence type="ECO:0000256" key="1">
    <source>
        <dbReference type="ARBA" id="ARBA00004123"/>
    </source>
</evidence>
<dbReference type="GO" id="GO:0005634">
    <property type="term" value="C:nucleus"/>
    <property type="evidence" value="ECO:0007669"/>
    <property type="project" value="UniProtKB-SubCell"/>
</dbReference>
<dbReference type="InterPro" id="IPR009057">
    <property type="entry name" value="Homeodomain-like_sf"/>
</dbReference>